<keyword evidence="19" id="KW-1185">Reference proteome</keyword>
<dbReference type="GO" id="GO:0006957">
    <property type="term" value="P:complement activation, alternative pathway"/>
    <property type="evidence" value="ECO:0007669"/>
    <property type="project" value="UniProtKB-KW"/>
</dbReference>
<dbReference type="FunFam" id="2.10.70.10:FF:000054">
    <property type="entry name" value="Complement inhibitory factor H"/>
    <property type="match status" value="1"/>
</dbReference>
<evidence type="ECO:0000256" key="5">
    <source>
        <dbReference type="ARBA" id="ARBA00022659"/>
    </source>
</evidence>
<dbReference type="Proteomes" id="UP000694387">
    <property type="component" value="Chromosome 30"/>
</dbReference>
<dbReference type="GO" id="GO:0001851">
    <property type="term" value="F:complement component C3b binding"/>
    <property type="evidence" value="ECO:0007669"/>
    <property type="project" value="TreeGrafter"/>
</dbReference>
<evidence type="ECO:0000313" key="18">
    <source>
        <dbReference type="Ensembl" id="ENSEASP00005062849.1"/>
    </source>
</evidence>
<feature type="domain" description="Sushi" evidence="17">
    <location>
        <begin position="575"/>
        <end position="633"/>
    </location>
</feature>
<feature type="domain" description="Sushi" evidence="17">
    <location>
        <begin position="897"/>
        <end position="965"/>
    </location>
</feature>
<feature type="domain" description="Sushi" evidence="17">
    <location>
        <begin position="454"/>
        <end position="515"/>
    </location>
</feature>
<protein>
    <recommendedName>
        <fullName evidence="13">Complement factor H</fullName>
    </recommendedName>
</protein>
<keyword evidence="10" id="KW-0179">Complement alternate pathway</keyword>
<feature type="domain" description="Sushi" evidence="17">
    <location>
        <begin position="1024"/>
        <end position="1082"/>
    </location>
</feature>
<keyword evidence="6 16" id="KW-0732">Signal</keyword>
<dbReference type="Ensembl" id="ENSEAST00005079665.1">
    <property type="protein sequence ID" value="ENSEASP00005062849.1"/>
    <property type="gene ID" value="ENSEASG00005003302.2"/>
</dbReference>
<feature type="domain" description="Sushi" evidence="17">
    <location>
        <begin position="152"/>
        <end position="215"/>
    </location>
</feature>
<dbReference type="CDD" id="cd00033">
    <property type="entry name" value="CCP"/>
    <property type="match status" value="16"/>
</dbReference>
<evidence type="ECO:0000256" key="16">
    <source>
        <dbReference type="SAM" id="SignalP"/>
    </source>
</evidence>
<name>A0A9L0KDE4_EQUAS</name>
<dbReference type="SMART" id="SM00032">
    <property type="entry name" value="CCP"/>
    <property type="match status" value="20"/>
</dbReference>
<reference evidence="18" key="3">
    <citation type="submission" date="2025-09" db="UniProtKB">
        <authorList>
            <consortium name="Ensembl"/>
        </authorList>
    </citation>
    <scope>IDENTIFICATION</scope>
</reference>
<dbReference type="PANTHER" id="PTHR45785:SF7">
    <property type="entry name" value="COMPLEMENT FACTOR H"/>
    <property type="match status" value="1"/>
</dbReference>
<feature type="domain" description="Sushi" evidence="17">
    <location>
        <begin position="91"/>
        <end position="151"/>
    </location>
</feature>
<keyword evidence="8" id="KW-0391">Immunity</keyword>
<evidence type="ECO:0000256" key="7">
    <source>
        <dbReference type="ARBA" id="ARBA00022737"/>
    </source>
</evidence>
<keyword evidence="9 14" id="KW-1015">Disulfide bond</keyword>
<evidence type="ECO:0000256" key="6">
    <source>
        <dbReference type="ARBA" id="ARBA00022729"/>
    </source>
</evidence>
<feature type="domain" description="Sushi" evidence="17">
    <location>
        <begin position="273"/>
        <end position="330"/>
    </location>
</feature>
<evidence type="ECO:0000313" key="19">
    <source>
        <dbReference type="Proteomes" id="UP000694387"/>
    </source>
</evidence>
<dbReference type="GeneTree" id="ENSGT00940000154386"/>
<sequence length="1273" mass="143922">MYPYKTPKMRLAAKIVWLVLWTVCVAEDCKEPPPRKQTEILSGSWPEQTYKEGTQATYKCRPGYRTLGTITMQCRNGQWVALNPSRICRKRPCGHPGDTPFGSFHLAVGDEFTYGAKVVYTCVEGYQLIGSINYRECDADGWTNDIPLCEVVKCLPVTEPENGRLISSALELDQEYTFGQVVRFECSSGLMLDGPTEIHCSADGNWSGEKPRCVEISCQVPEILNGYAISQKTTFKEKERFQYKCNRGFEYSERGDAACTKFGWSPIPSCREVTCDPPYIPNGVYSPRRTKHRSEDEIRYECTNGFYPATRGNTARCTSSGWVPSPRCSLKPCDFPEIKHGYLYGEDYYKPYFPVPIGKYYYYYCNQNFVTPSKYRGGYIYCRAEGWSPAVPCLRQCTSTNLENGKFPHWGRTYLQGESVKVECYSSYSLPDQQSLMTCTENGWSPPPRCIRVKTCSKSDIEIENGFISEPDFTYPLNKRAQYKCKPGYVTADGKTSGSVTCLQSGWSAQPSCIKYCDMPVFENARAKSNGTWFKLNYTLDYVCHDGYESRGRRSTGSIICGKDGWSDTATCYERECKIPQIERYLNVEPKRDIYKVGAVLKFSCRQRLIIVGADSVQCYHFGWSPGFPTCKAEVRSCGPPPQLPNGEVKEAQKQEYGHSEVVECVCQPGFLLKGSNKIQCVDGEWTTLPTCIEEESTCGDVPDLDHGYVEPSDPPYRHGDSVEFTCREAFTMIGHKSIMCIRGTWTQLPQCIATDELAKCKLSKLITLEESYSHKIEFNHNANISYKCKGKDKHSTCVNGRWEPEATCPGTWRVTQTSTGALRQNHCLGQVPEVQMQLCPPPPQIPNAQNMTTTVNYQDGEKIYILCKEEYLIQRGEEIVCKDGRWQSIPRCVEKTPCSQPPHIEHGTIESSKSTEERKKRSEPKYYAHSTRLNYICEDGFSLSEGGGIRCHMGKWSSPPQCVGIPCEPPALILHGVLAHKLDSYQYGEEVTYSCTEGFGIDGPASIKCLGGKWSDPPQCIKTDCLSLPVFNDTILIGQKKESYRSGEQVAYKCPEYYQLDGSSFVQCINGKWIGRPTCRDVSCKKPPEVKNAITSNETMRYPSGERVRYECIKPFYPFGETEVTCLNGTWTDPPQCKDPRGKCGPPPPIDNGDITTFPSPAYPPGSTVEYQCQSFHQLQGNRIITCRNGEWTKPPKCLDPCVVSPEMMEKHNIELRWRGDQKLYSETGDVVEFACKPGYRRKTNSAKFRTTCREGKLEYPTCERQRFNTRS</sequence>
<evidence type="ECO:0000256" key="14">
    <source>
        <dbReference type="PROSITE-ProRule" id="PRU00302"/>
    </source>
</evidence>
<feature type="disulfide bond" evidence="14">
    <location>
        <begin position="186"/>
        <end position="213"/>
    </location>
</feature>
<keyword evidence="3" id="KW-0399">Innate immunity</keyword>
<reference evidence="18 19" key="1">
    <citation type="journal article" date="2020" name="Nat. Commun.">
        <title>Donkey genomes provide new insights into domestication and selection for coat color.</title>
        <authorList>
            <person name="Wang"/>
            <person name="C."/>
            <person name="Li"/>
            <person name="H."/>
            <person name="Guo"/>
            <person name="Y."/>
            <person name="Huang"/>
            <person name="J."/>
            <person name="Sun"/>
            <person name="Y."/>
            <person name="Min"/>
            <person name="J."/>
            <person name="Wang"/>
            <person name="J."/>
            <person name="Fang"/>
            <person name="X."/>
            <person name="Zhao"/>
            <person name="Z."/>
            <person name="Wang"/>
            <person name="S."/>
            <person name="Zhang"/>
            <person name="Y."/>
            <person name="Liu"/>
            <person name="Q."/>
            <person name="Jiang"/>
            <person name="Q."/>
            <person name="Wang"/>
            <person name="X."/>
            <person name="Guo"/>
            <person name="Y."/>
            <person name="Yang"/>
            <person name="C."/>
            <person name="Wang"/>
            <person name="Y."/>
            <person name="Tian"/>
            <person name="F."/>
            <person name="Zhuang"/>
            <person name="G."/>
            <person name="Fan"/>
            <person name="Y."/>
            <person name="Gao"/>
            <person name="Q."/>
            <person name="Li"/>
            <person name="Y."/>
            <person name="Ju"/>
            <person name="Z."/>
            <person name="Li"/>
            <person name="J."/>
            <person name="Li"/>
            <person name="R."/>
            <person name="Hou"/>
            <person name="M."/>
            <person name="Yang"/>
            <person name="G."/>
            <person name="Liu"/>
            <person name="G."/>
            <person name="Liu"/>
            <person name="W."/>
            <person name="Guo"/>
            <person name="J."/>
            <person name="Pan"/>
            <person name="S."/>
            <person name="Fan"/>
            <person name="G."/>
            <person name="Zhang"/>
            <person name="W."/>
            <person name="Zhang"/>
            <person name="R."/>
            <person name="Yu"/>
            <person name="J."/>
            <person name="Zhang"/>
            <person name="X."/>
            <person name="Yin"/>
            <person name="Q."/>
            <person name="Ji"/>
            <person name="C."/>
            <person name="Jin"/>
            <person name="Y."/>
            <person name="Yue"/>
            <person name="G."/>
            <person name="Liu"/>
            <person name="M."/>
            <person name="Xu"/>
            <person name="J."/>
            <person name="Liu"/>
            <person name="S."/>
            <person name="Jordana"/>
            <person name="J."/>
            <person name="Noce"/>
            <person name="A."/>
            <person name="Amills"/>
            <person name="M."/>
            <person name="Wu"/>
            <person name="D.D."/>
            <person name="Li"/>
            <person name="S."/>
            <person name="Zhou"/>
            <person name="X. and Zhong"/>
            <person name="J."/>
        </authorList>
    </citation>
    <scope>NUCLEOTIDE SEQUENCE [LARGE SCALE GENOMIC DNA]</scope>
</reference>
<feature type="domain" description="Sushi" evidence="17">
    <location>
        <begin position="636"/>
        <end position="694"/>
    </location>
</feature>
<evidence type="ECO:0000256" key="15">
    <source>
        <dbReference type="SAM" id="MobiDB-lite"/>
    </source>
</evidence>
<feature type="disulfide bond" evidence="14">
    <location>
        <begin position="1026"/>
        <end position="1069"/>
    </location>
</feature>
<evidence type="ECO:0000256" key="9">
    <source>
        <dbReference type="ARBA" id="ARBA00023157"/>
    </source>
</evidence>
<feature type="signal peptide" evidence="16">
    <location>
        <begin position="1"/>
        <end position="26"/>
    </location>
</feature>
<feature type="compositionally biased region" description="Basic and acidic residues" evidence="15">
    <location>
        <begin position="904"/>
        <end position="924"/>
    </location>
</feature>
<dbReference type="GO" id="GO:0030449">
    <property type="term" value="P:regulation of complement activation"/>
    <property type="evidence" value="ECO:0007669"/>
    <property type="project" value="UniProtKB-ARBA"/>
</dbReference>
<evidence type="ECO:0000256" key="8">
    <source>
        <dbReference type="ARBA" id="ARBA00022859"/>
    </source>
</evidence>
<accession>A0A9L0KDE4</accession>
<comment type="function">
    <text evidence="12">Glycoprotein that plays an essential role in maintaining a well-balanced immune response by modulating complement activation. Acts as a soluble inhibitor of complement, where its binding to self markers such as glycan structures prevents complement activation and amplification on cell surfaces. Accelerates the decay of the complement alternative pathway (AP) C3 convertase C3bBb, thus preventing local formation of more C3b, the central player of the complement amplification loop. As a cofactor of the serine protease factor I, CFH also regulates proteolytic degradation of already-deposited C3b. In addition, mediates several cellular responses through interaction with specific receptors. For example, interacts with CR3/ITGAM receptor and thereby mediates the adhesion of human neutrophils to different pathogens. In turn, these pathogens are phagocytosed and destroyed.</text>
</comment>
<dbReference type="PANTHER" id="PTHR45785">
    <property type="entry name" value="COMPLEMENT FACTOR H-RELATED"/>
    <property type="match status" value="1"/>
</dbReference>
<dbReference type="SUPFAM" id="SSF57535">
    <property type="entry name" value="Complement control module/SCR domain"/>
    <property type="match status" value="18"/>
</dbReference>
<feature type="domain" description="Sushi" evidence="17">
    <location>
        <begin position="395"/>
        <end position="452"/>
    </location>
</feature>
<dbReference type="Pfam" id="PF00084">
    <property type="entry name" value="Sushi"/>
    <property type="match status" value="18"/>
</dbReference>
<dbReference type="FunFam" id="2.10.70.10:FF:000060">
    <property type="entry name" value="Complement inhibitory factor H"/>
    <property type="match status" value="1"/>
</dbReference>
<evidence type="ECO:0000256" key="10">
    <source>
        <dbReference type="ARBA" id="ARBA00023162"/>
    </source>
</evidence>
<organism evidence="18 19">
    <name type="scientific">Equus asinus</name>
    <name type="common">Donkey</name>
    <name type="synonym">Equus africanus asinus</name>
    <dbReference type="NCBI Taxonomy" id="9793"/>
    <lineage>
        <taxon>Eukaryota</taxon>
        <taxon>Metazoa</taxon>
        <taxon>Chordata</taxon>
        <taxon>Craniata</taxon>
        <taxon>Vertebrata</taxon>
        <taxon>Euteleostomi</taxon>
        <taxon>Mammalia</taxon>
        <taxon>Eutheria</taxon>
        <taxon>Laurasiatheria</taxon>
        <taxon>Perissodactyla</taxon>
        <taxon>Equidae</taxon>
        <taxon>Equus</taxon>
    </lineage>
</organism>
<dbReference type="PROSITE" id="PS50923">
    <property type="entry name" value="SUSHI"/>
    <property type="match status" value="16"/>
</dbReference>
<keyword evidence="11" id="KW-0325">Glycoprotein</keyword>
<dbReference type="GO" id="GO:0005615">
    <property type="term" value="C:extracellular space"/>
    <property type="evidence" value="ECO:0007669"/>
    <property type="project" value="TreeGrafter"/>
</dbReference>
<feature type="domain" description="Sushi" evidence="17">
    <location>
        <begin position="216"/>
        <end position="272"/>
    </location>
</feature>
<dbReference type="Gene3D" id="2.10.70.10">
    <property type="entry name" value="Complement Module, domain 1"/>
    <property type="match status" value="20"/>
</dbReference>
<reference evidence="18" key="2">
    <citation type="submission" date="2025-08" db="UniProtKB">
        <authorList>
            <consortium name="Ensembl"/>
        </authorList>
    </citation>
    <scope>IDENTIFICATION</scope>
</reference>
<comment type="subcellular location">
    <subcellularLocation>
        <location evidence="1">Secreted</location>
    </subcellularLocation>
</comment>
<dbReference type="GO" id="GO:0008201">
    <property type="term" value="F:heparin binding"/>
    <property type="evidence" value="ECO:0007669"/>
    <property type="project" value="UniProtKB-ARBA"/>
</dbReference>
<keyword evidence="4" id="KW-0765">Sulfation</keyword>
<feature type="domain" description="Sushi" evidence="17">
    <location>
        <begin position="838"/>
        <end position="895"/>
    </location>
</feature>
<evidence type="ECO:0000256" key="13">
    <source>
        <dbReference type="ARBA" id="ARBA00073358"/>
    </source>
</evidence>
<comment type="caution">
    <text evidence="14">Lacks conserved residue(s) required for the propagation of feature annotation.</text>
</comment>
<feature type="domain" description="Sushi" evidence="17">
    <location>
        <begin position="1083"/>
        <end position="1140"/>
    </location>
</feature>
<proteinExistence type="predicted"/>
<dbReference type="InterPro" id="IPR051503">
    <property type="entry name" value="ComplSys_Reg/VirEntry_Med"/>
</dbReference>
<feature type="domain" description="Sushi" evidence="17">
    <location>
        <begin position="966"/>
        <end position="1023"/>
    </location>
</feature>
<feature type="disulfide bond" evidence="14">
    <location>
        <begin position="638"/>
        <end position="681"/>
    </location>
</feature>
<feature type="domain" description="Sushi" evidence="17">
    <location>
        <begin position="27"/>
        <end position="90"/>
    </location>
</feature>
<evidence type="ECO:0000256" key="12">
    <source>
        <dbReference type="ARBA" id="ARBA00055185"/>
    </source>
</evidence>
<evidence type="ECO:0000256" key="11">
    <source>
        <dbReference type="ARBA" id="ARBA00023180"/>
    </source>
</evidence>
<evidence type="ECO:0000256" key="3">
    <source>
        <dbReference type="ARBA" id="ARBA00022588"/>
    </source>
</evidence>
<gene>
    <name evidence="18" type="primary">CFH</name>
</gene>
<dbReference type="FunFam" id="2.10.70.10:FF:000041">
    <property type="entry name" value="Complement factor H"/>
    <property type="match status" value="1"/>
</dbReference>
<feature type="domain" description="Sushi" evidence="17">
    <location>
        <begin position="1143"/>
        <end position="1201"/>
    </location>
</feature>
<dbReference type="InterPro" id="IPR000436">
    <property type="entry name" value="Sushi_SCR_CCP_dom"/>
</dbReference>
<evidence type="ECO:0000259" key="17">
    <source>
        <dbReference type="PROSITE" id="PS50923"/>
    </source>
</evidence>
<feature type="domain" description="Sushi" evidence="17">
    <location>
        <begin position="697"/>
        <end position="754"/>
    </location>
</feature>
<dbReference type="FunFam" id="2.10.70.10:FF:000130">
    <property type="entry name" value="Complement factor H"/>
    <property type="match status" value="1"/>
</dbReference>
<evidence type="ECO:0000256" key="1">
    <source>
        <dbReference type="ARBA" id="ARBA00004613"/>
    </source>
</evidence>
<dbReference type="FunFam" id="2.10.70.10:FF:000026">
    <property type="entry name" value="Complement inhibitory factor H"/>
    <property type="match status" value="2"/>
</dbReference>
<evidence type="ECO:0000256" key="2">
    <source>
        <dbReference type="ARBA" id="ARBA00022525"/>
    </source>
</evidence>
<evidence type="ECO:0000256" key="4">
    <source>
        <dbReference type="ARBA" id="ARBA00022641"/>
    </source>
</evidence>
<keyword evidence="5 14" id="KW-0768">Sushi</keyword>
<feature type="region of interest" description="Disordered" evidence="15">
    <location>
        <begin position="899"/>
        <end position="924"/>
    </location>
</feature>
<feature type="disulfide bond" evidence="14">
    <location>
        <begin position="1145"/>
        <end position="1188"/>
    </location>
</feature>
<dbReference type="InterPro" id="IPR035976">
    <property type="entry name" value="Sushi/SCR/CCP_sf"/>
</dbReference>
<keyword evidence="7" id="KW-0677">Repeat</keyword>
<feature type="disulfide bond" evidence="14">
    <location>
        <begin position="122"/>
        <end position="149"/>
    </location>
</feature>
<feature type="chain" id="PRO_5040327421" description="Complement factor H" evidence="16">
    <location>
        <begin position="27"/>
        <end position="1273"/>
    </location>
</feature>
<keyword evidence="2" id="KW-0964">Secreted</keyword>
<dbReference type="AlphaFoldDB" id="A0A9L0KDE4"/>